<feature type="transmembrane region" description="Helical" evidence="5">
    <location>
        <begin position="335"/>
        <end position="354"/>
    </location>
</feature>
<protein>
    <recommendedName>
        <fullName evidence="6">Cation/H+ exchanger transmembrane domain-containing protein</fullName>
    </recommendedName>
</protein>
<comment type="caution">
    <text evidence="7">The sequence shown here is derived from an EMBL/GenBank/DDBJ whole genome shotgun (WGS) entry which is preliminary data.</text>
</comment>
<feature type="transmembrane region" description="Helical" evidence="5">
    <location>
        <begin position="6"/>
        <end position="22"/>
    </location>
</feature>
<sequence>MGPLFNLGIILLFGYLGGLIAERLKLPRIVGYILIGILLEPSVLGILPADFISNSIIANNFALAIITFSIGSSLALSKIRQLGKSILWITVFEAEFAFILVAIGMALVMGGGTFWQSLPLALLIAALASPTDPTAILAVVHEYRADGPVTRTLMGVAASDDALGIMNFSLATAFASALLLGGSYLTLNATILHPLLIILGSILIGVVLGIILSMLAKIIDNPGALIAIVFGMLCACFGATRYFGLDELLSTMTVGIAFVNLSRKSGEVFSLISSYFEEMIFIIFFVLAGAHLRFDTLASNWVWVLAFVILRTAGKFSGTFLGSKIAGAEPKVKKFAAYGLLPQGGIVVGLALLARQDPHFQAFGTVLVSLILGTTVIHEFLGPIFTKFAISRAGEMGK</sequence>
<evidence type="ECO:0000256" key="4">
    <source>
        <dbReference type="ARBA" id="ARBA00023136"/>
    </source>
</evidence>
<feature type="domain" description="Cation/H+ exchanger transmembrane" evidence="6">
    <location>
        <begin position="9"/>
        <end position="384"/>
    </location>
</feature>
<feature type="transmembrane region" description="Helical" evidence="5">
    <location>
        <begin position="55"/>
        <end position="74"/>
    </location>
</feature>
<feature type="transmembrane region" description="Helical" evidence="5">
    <location>
        <begin position="224"/>
        <end position="242"/>
    </location>
</feature>
<feature type="transmembrane region" description="Helical" evidence="5">
    <location>
        <begin position="360"/>
        <end position="381"/>
    </location>
</feature>
<evidence type="ECO:0000256" key="3">
    <source>
        <dbReference type="ARBA" id="ARBA00022989"/>
    </source>
</evidence>
<feature type="transmembrane region" description="Helical" evidence="5">
    <location>
        <begin position="162"/>
        <end position="185"/>
    </location>
</feature>
<keyword evidence="4 5" id="KW-0472">Membrane</keyword>
<evidence type="ECO:0000256" key="5">
    <source>
        <dbReference type="SAM" id="Phobius"/>
    </source>
</evidence>
<dbReference type="InterPro" id="IPR006153">
    <property type="entry name" value="Cation/H_exchanger_TM"/>
</dbReference>
<evidence type="ECO:0000313" key="7">
    <source>
        <dbReference type="EMBL" id="KPJ66579.1"/>
    </source>
</evidence>
<dbReference type="PANTHER" id="PTHR43021:SF2">
    <property type="entry name" value="CATION_H+ EXCHANGER DOMAIN-CONTAINING PROTEIN"/>
    <property type="match status" value="1"/>
</dbReference>
<dbReference type="AlphaFoldDB" id="A0A0S7XWC3"/>
<dbReference type="GO" id="GO:1902600">
    <property type="term" value="P:proton transmembrane transport"/>
    <property type="evidence" value="ECO:0007669"/>
    <property type="project" value="InterPro"/>
</dbReference>
<accession>A0A0S7XWC3</accession>
<feature type="transmembrane region" description="Helical" evidence="5">
    <location>
        <begin position="191"/>
        <end position="212"/>
    </location>
</feature>
<dbReference type="Gene3D" id="1.20.1530.20">
    <property type="match status" value="1"/>
</dbReference>
<name>A0A0S7XWC3_UNCSA</name>
<feature type="transmembrane region" description="Helical" evidence="5">
    <location>
        <begin position="29"/>
        <end position="49"/>
    </location>
</feature>
<comment type="subcellular location">
    <subcellularLocation>
        <location evidence="1">Membrane</location>
        <topology evidence="1">Multi-pass membrane protein</topology>
    </subcellularLocation>
</comment>
<organism evidence="7 8">
    <name type="scientific">candidate division WOR-1 bacterium DG_54_3</name>
    <dbReference type="NCBI Taxonomy" id="1703775"/>
    <lineage>
        <taxon>Bacteria</taxon>
        <taxon>Bacillati</taxon>
        <taxon>Saganbacteria</taxon>
    </lineage>
</organism>
<evidence type="ECO:0000313" key="8">
    <source>
        <dbReference type="Proteomes" id="UP000051861"/>
    </source>
</evidence>
<proteinExistence type="predicted"/>
<dbReference type="GO" id="GO:0015297">
    <property type="term" value="F:antiporter activity"/>
    <property type="evidence" value="ECO:0007669"/>
    <property type="project" value="InterPro"/>
</dbReference>
<dbReference type="InterPro" id="IPR038770">
    <property type="entry name" value="Na+/solute_symporter_sf"/>
</dbReference>
<feature type="transmembrane region" description="Helical" evidence="5">
    <location>
        <begin position="86"/>
        <end position="108"/>
    </location>
</feature>
<dbReference type="Proteomes" id="UP000051861">
    <property type="component" value="Unassembled WGS sequence"/>
</dbReference>
<reference evidence="7 8" key="1">
    <citation type="journal article" date="2015" name="Microbiome">
        <title>Genomic resolution of linkages in carbon, nitrogen, and sulfur cycling among widespread estuary sediment bacteria.</title>
        <authorList>
            <person name="Baker B.J."/>
            <person name="Lazar C.S."/>
            <person name="Teske A.P."/>
            <person name="Dick G.J."/>
        </authorList>
    </citation>
    <scope>NUCLEOTIDE SEQUENCE [LARGE SCALE GENOMIC DNA]</scope>
    <source>
        <strain evidence="7">DG_54_3</strain>
    </source>
</reference>
<keyword evidence="3 5" id="KW-1133">Transmembrane helix</keyword>
<evidence type="ECO:0000259" key="6">
    <source>
        <dbReference type="Pfam" id="PF00999"/>
    </source>
</evidence>
<dbReference type="Pfam" id="PF00999">
    <property type="entry name" value="Na_H_Exchanger"/>
    <property type="match status" value="1"/>
</dbReference>
<keyword evidence="2 5" id="KW-0812">Transmembrane</keyword>
<dbReference type="GO" id="GO:0016020">
    <property type="term" value="C:membrane"/>
    <property type="evidence" value="ECO:0007669"/>
    <property type="project" value="UniProtKB-SubCell"/>
</dbReference>
<feature type="transmembrane region" description="Helical" evidence="5">
    <location>
        <begin position="300"/>
        <end position="323"/>
    </location>
</feature>
<feature type="transmembrane region" description="Helical" evidence="5">
    <location>
        <begin position="275"/>
        <end position="294"/>
    </location>
</feature>
<gene>
    <name evidence="7" type="ORF">AMJ44_08200</name>
</gene>
<evidence type="ECO:0000256" key="1">
    <source>
        <dbReference type="ARBA" id="ARBA00004141"/>
    </source>
</evidence>
<dbReference type="PANTHER" id="PTHR43021">
    <property type="entry name" value="NA(+)/H(+) ANTIPORTER-RELATED"/>
    <property type="match status" value="1"/>
</dbReference>
<evidence type="ECO:0000256" key="2">
    <source>
        <dbReference type="ARBA" id="ARBA00022692"/>
    </source>
</evidence>
<dbReference type="EMBL" id="LIZX01000078">
    <property type="protein sequence ID" value="KPJ66579.1"/>
    <property type="molecule type" value="Genomic_DNA"/>
</dbReference>